<comment type="caution">
    <text evidence="2">The sequence shown here is derived from an EMBL/GenBank/DDBJ whole genome shotgun (WGS) entry which is preliminary data.</text>
</comment>
<organism evidence="2 3">
    <name type="scientific">Nannocystis bainbridge</name>
    <dbReference type="NCBI Taxonomy" id="2995303"/>
    <lineage>
        <taxon>Bacteria</taxon>
        <taxon>Pseudomonadati</taxon>
        <taxon>Myxococcota</taxon>
        <taxon>Polyangia</taxon>
        <taxon>Nannocystales</taxon>
        <taxon>Nannocystaceae</taxon>
        <taxon>Nannocystis</taxon>
    </lineage>
</organism>
<sequence>MQCLCGGGRLVLRTDFPEIHEFPLILEEPKLKLKLKPRPEEIEEFVCITHHLIQEGDTYGLIYSLLVNEAFHVSDINLCGLFFVDDDDYSANRDGYQGKIDRRMGYFDSFRLRERGLIKLAKCVFTDKVKVMKFEPDRDGVVIFANSQIFGKNTRKVSIFLTGVENDPGKKGQRDSDKILGLIAEDAKEAQQQARSAFIECLRPALIGERRLLRPIVRFGYISYSTSYVLRCVNEVGAVKVAGHLRGAILGATREYTRENEVFLGDFMGEVFGKYLVKKQRLQQGSVPKIEAPKEDFIVVLFWIRGAKDSERDAIFKVEGTNVGKPQHHTNVGLYKYVRELVRRTAEATGRPYLFVPIGDELKDLAIDSTEYGYVKGSKENNLINFFRRTTFKDKPMGAQINFLLQFALNYKVIQVGMRSGSMERLMYLGVPTIYFDRTEIVEGLMNPVGDSRILDLCSFKKRSTPQLLDYCVDVIKRVSDKEPLSGGYPLFFHIENTDTGALKYAMFPNSREEKRSNVLLARAKISREEFNDFTGHLKIKNFLHWMELEQNKFAIVSGLSDSEAALFTMMLWFIGEIQPYYEHLFKDSPAKFPIFFKQSKFVKQYYQRIEENEEAVRERIRARERRARENAQREREDGGVGFFDMFNSDDGNGE</sequence>
<keyword evidence="3" id="KW-1185">Reference proteome</keyword>
<proteinExistence type="predicted"/>
<name>A0ABT5EDB5_9BACT</name>
<gene>
    <name evidence="2" type="ORF">POL25_42125</name>
</gene>
<dbReference type="EMBL" id="JAQNDL010000005">
    <property type="protein sequence ID" value="MDC0723555.1"/>
    <property type="molecule type" value="Genomic_DNA"/>
</dbReference>
<protein>
    <submittedName>
        <fullName evidence="2">Uncharacterized protein</fullName>
    </submittedName>
</protein>
<accession>A0ABT5EDB5</accession>
<evidence type="ECO:0000256" key="1">
    <source>
        <dbReference type="SAM" id="MobiDB-lite"/>
    </source>
</evidence>
<dbReference type="Proteomes" id="UP001221686">
    <property type="component" value="Unassembled WGS sequence"/>
</dbReference>
<reference evidence="2 3" key="1">
    <citation type="submission" date="2022-11" db="EMBL/GenBank/DDBJ databases">
        <title>Minimal conservation of predation-associated metabolite biosynthetic gene clusters underscores biosynthetic potential of Myxococcota including descriptions for ten novel species: Archangium lansinium sp. nov., Myxococcus landrumus sp. nov., Nannocystis bai.</title>
        <authorList>
            <person name="Ahearne A."/>
            <person name="Stevens C."/>
            <person name="Dowd S."/>
        </authorList>
    </citation>
    <scope>NUCLEOTIDE SEQUENCE [LARGE SCALE GENOMIC DNA]</scope>
    <source>
        <strain evidence="2 3">BB15-2</strain>
    </source>
</reference>
<feature type="compositionally biased region" description="Basic and acidic residues" evidence="1">
    <location>
        <begin position="626"/>
        <end position="639"/>
    </location>
</feature>
<dbReference type="RefSeq" id="WP_272092099.1">
    <property type="nucleotide sequence ID" value="NZ_JAQNDL010000005.1"/>
</dbReference>
<evidence type="ECO:0000313" key="2">
    <source>
        <dbReference type="EMBL" id="MDC0723555.1"/>
    </source>
</evidence>
<evidence type="ECO:0000313" key="3">
    <source>
        <dbReference type="Proteomes" id="UP001221686"/>
    </source>
</evidence>
<feature type="region of interest" description="Disordered" evidence="1">
    <location>
        <begin position="626"/>
        <end position="655"/>
    </location>
</feature>